<feature type="region of interest" description="Disordered" evidence="1">
    <location>
        <begin position="1"/>
        <end position="79"/>
    </location>
</feature>
<sequence>MEGVEGQIEEDYHLEDQGQSEEISGETVTEANYQRGDHPRSPASPPVSPVPGPSAPAAEPTGQQRRRAHWRPQDGPSRVEQALMELLSKPPARPPAPLPLSTDEHFLLSFLQSMPPHIKQNVKFQIYKLAPLC</sequence>
<comment type="caution">
    <text evidence="2">The sequence shown here is derived from an EMBL/GenBank/DDBJ whole genome shotgun (WGS) entry which is preliminary data.</text>
</comment>
<evidence type="ECO:0000256" key="1">
    <source>
        <dbReference type="SAM" id="MobiDB-lite"/>
    </source>
</evidence>
<protein>
    <recommendedName>
        <fullName evidence="4">BESS domain-containing protein</fullName>
    </recommendedName>
</protein>
<feature type="compositionally biased region" description="Polar residues" evidence="1">
    <location>
        <begin position="20"/>
        <end position="32"/>
    </location>
</feature>
<feature type="compositionally biased region" description="Pro residues" evidence="1">
    <location>
        <begin position="42"/>
        <end position="54"/>
    </location>
</feature>
<dbReference type="Proteomes" id="UP001364617">
    <property type="component" value="Unassembled WGS sequence"/>
</dbReference>
<evidence type="ECO:0000313" key="3">
    <source>
        <dbReference type="Proteomes" id="UP001364617"/>
    </source>
</evidence>
<keyword evidence="3" id="KW-1185">Reference proteome</keyword>
<name>A0AAN9CHQ4_9TELE</name>
<dbReference type="AlphaFoldDB" id="A0AAN9CHQ4"/>
<dbReference type="EMBL" id="JAYKXH010000021">
    <property type="protein sequence ID" value="KAK7130349.1"/>
    <property type="molecule type" value="Genomic_DNA"/>
</dbReference>
<accession>A0AAN9CHQ4</accession>
<evidence type="ECO:0000313" key="2">
    <source>
        <dbReference type="EMBL" id="KAK7130349.1"/>
    </source>
</evidence>
<proteinExistence type="predicted"/>
<gene>
    <name evidence="2" type="ORF">R3I93_019850</name>
</gene>
<evidence type="ECO:0008006" key="4">
    <source>
        <dbReference type="Google" id="ProtNLM"/>
    </source>
</evidence>
<reference evidence="2 3" key="1">
    <citation type="submission" date="2024-02" db="EMBL/GenBank/DDBJ databases">
        <title>Chromosome-level genome assembly of the Eurasian Minnow (Phoxinus phoxinus).</title>
        <authorList>
            <person name="Oriowo T.O."/>
            <person name="Martin S."/>
            <person name="Stange M."/>
            <person name="Chrysostomakis Y."/>
            <person name="Brown T."/>
            <person name="Winkler S."/>
            <person name="Kukowka S."/>
            <person name="Myers E.W."/>
            <person name="Bohne A."/>
        </authorList>
    </citation>
    <scope>NUCLEOTIDE SEQUENCE [LARGE SCALE GENOMIC DNA]</scope>
    <source>
        <strain evidence="2">ZFMK-TIS-60720</strain>
        <tissue evidence="2">Whole Organism</tissue>
    </source>
</reference>
<organism evidence="2 3">
    <name type="scientific">Phoxinus phoxinus</name>
    <name type="common">Eurasian minnow</name>
    <dbReference type="NCBI Taxonomy" id="58324"/>
    <lineage>
        <taxon>Eukaryota</taxon>
        <taxon>Metazoa</taxon>
        <taxon>Chordata</taxon>
        <taxon>Craniata</taxon>
        <taxon>Vertebrata</taxon>
        <taxon>Euteleostomi</taxon>
        <taxon>Actinopterygii</taxon>
        <taxon>Neopterygii</taxon>
        <taxon>Teleostei</taxon>
        <taxon>Ostariophysi</taxon>
        <taxon>Cypriniformes</taxon>
        <taxon>Leuciscidae</taxon>
        <taxon>Phoxininae</taxon>
        <taxon>Phoxinus</taxon>
    </lineage>
</organism>